<accession>A0AA39SNC3</accession>
<proteinExistence type="predicted"/>
<dbReference type="EMBL" id="JAUESC010000004">
    <property type="protein sequence ID" value="KAK0595084.1"/>
    <property type="molecule type" value="Genomic_DNA"/>
</dbReference>
<sequence length="121" mass="13792">METIHRFSFRLLPISLAPKHLKPAPKFYPTRISYTAPILPDPENTLVLRSYQGRLASGIRRVLQKIVSAPQSNTWSKGSSAYIVCETLPMRLEISMEMLVPSQNAVLLVIDYYTNIWSNRS</sequence>
<keyword evidence="2" id="KW-1185">Reference proteome</keyword>
<organism evidence="1 2">
    <name type="scientific">Acer saccharum</name>
    <name type="common">Sugar maple</name>
    <dbReference type="NCBI Taxonomy" id="4024"/>
    <lineage>
        <taxon>Eukaryota</taxon>
        <taxon>Viridiplantae</taxon>
        <taxon>Streptophyta</taxon>
        <taxon>Embryophyta</taxon>
        <taxon>Tracheophyta</taxon>
        <taxon>Spermatophyta</taxon>
        <taxon>Magnoliopsida</taxon>
        <taxon>eudicotyledons</taxon>
        <taxon>Gunneridae</taxon>
        <taxon>Pentapetalae</taxon>
        <taxon>rosids</taxon>
        <taxon>malvids</taxon>
        <taxon>Sapindales</taxon>
        <taxon>Sapindaceae</taxon>
        <taxon>Hippocastanoideae</taxon>
        <taxon>Acereae</taxon>
        <taxon>Acer</taxon>
    </lineage>
</organism>
<gene>
    <name evidence="1" type="ORF">LWI29_003376</name>
</gene>
<dbReference type="Proteomes" id="UP001168877">
    <property type="component" value="Unassembled WGS sequence"/>
</dbReference>
<name>A0AA39SNC3_ACESA</name>
<evidence type="ECO:0000313" key="1">
    <source>
        <dbReference type="EMBL" id="KAK0595084.1"/>
    </source>
</evidence>
<comment type="caution">
    <text evidence="1">The sequence shown here is derived from an EMBL/GenBank/DDBJ whole genome shotgun (WGS) entry which is preliminary data.</text>
</comment>
<reference evidence="1" key="1">
    <citation type="journal article" date="2022" name="Plant J.">
        <title>Strategies of tolerance reflected in two North American maple genomes.</title>
        <authorList>
            <person name="McEvoy S.L."/>
            <person name="Sezen U.U."/>
            <person name="Trouern-Trend A."/>
            <person name="McMahon S.M."/>
            <person name="Schaberg P.G."/>
            <person name="Yang J."/>
            <person name="Wegrzyn J.L."/>
            <person name="Swenson N.G."/>
        </authorList>
    </citation>
    <scope>NUCLEOTIDE SEQUENCE</scope>
    <source>
        <strain evidence="1">NS2018</strain>
    </source>
</reference>
<evidence type="ECO:0000313" key="2">
    <source>
        <dbReference type="Proteomes" id="UP001168877"/>
    </source>
</evidence>
<reference evidence="1" key="2">
    <citation type="submission" date="2023-06" db="EMBL/GenBank/DDBJ databases">
        <authorList>
            <person name="Swenson N.G."/>
            <person name="Wegrzyn J.L."/>
            <person name="Mcevoy S.L."/>
        </authorList>
    </citation>
    <scope>NUCLEOTIDE SEQUENCE</scope>
    <source>
        <strain evidence="1">NS2018</strain>
        <tissue evidence="1">Leaf</tissue>
    </source>
</reference>
<protein>
    <submittedName>
        <fullName evidence="1">Uncharacterized protein</fullName>
    </submittedName>
</protein>
<dbReference type="AlphaFoldDB" id="A0AA39SNC3"/>